<dbReference type="InterPro" id="IPR010490">
    <property type="entry name" value="COG6"/>
</dbReference>
<dbReference type="GO" id="GO:0015031">
    <property type="term" value="P:protein transport"/>
    <property type="evidence" value="ECO:0007669"/>
    <property type="project" value="UniProtKB-KW"/>
</dbReference>
<keyword evidence="5 10" id="KW-0653">Protein transport</keyword>
<reference evidence="14 15" key="1">
    <citation type="journal article" date="2012" name="Appl. Environ. Microbiol.">
        <title>Short-read sequencing for genomic analysis of the brown rot fungus Fibroporia radiculosa.</title>
        <authorList>
            <person name="Tang J.D."/>
            <person name="Perkins A.D."/>
            <person name="Sonstegard T.S."/>
            <person name="Schroeder S.G."/>
            <person name="Burgess S.C."/>
            <person name="Diehl S.V."/>
        </authorList>
    </citation>
    <scope>NUCLEOTIDE SEQUENCE [LARGE SCALE GENOMIC DNA]</scope>
    <source>
        <strain evidence="14 15">TFFH 294</strain>
    </source>
</reference>
<gene>
    <name evidence="14" type="ORF">FIBRA_02012</name>
</gene>
<evidence type="ECO:0000259" key="12">
    <source>
        <dbReference type="Pfam" id="PF06419"/>
    </source>
</evidence>
<proteinExistence type="inferred from homology"/>
<dbReference type="Pfam" id="PF20653">
    <property type="entry name" value="COG6_C"/>
    <property type="match status" value="1"/>
</dbReference>
<dbReference type="PANTHER" id="PTHR21506">
    <property type="entry name" value="COMPONENT OF OLIGOMERIC GOLGI COMPLEX 6"/>
    <property type="match status" value="1"/>
</dbReference>
<dbReference type="EMBL" id="HE796959">
    <property type="protein sequence ID" value="CCL99987.1"/>
    <property type="molecule type" value="Genomic_DNA"/>
</dbReference>
<keyword evidence="6 10" id="KW-0333">Golgi apparatus</keyword>
<dbReference type="Proteomes" id="UP000006352">
    <property type="component" value="Unassembled WGS sequence"/>
</dbReference>
<evidence type="ECO:0000256" key="11">
    <source>
        <dbReference type="SAM" id="MobiDB-lite"/>
    </source>
</evidence>
<keyword evidence="15" id="KW-1185">Reference proteome</keyword>
<dbReference type="InParanoid" id="J4HU85"/>
<accession>J4HU85</accession>
<evidence type="ECO:0000259" key="13">
    <source>
        <dbReference type="Pfam" id="PF20653"/>
    </source>
</evidence>
<dbReference type="FunCoup" id="J4HU85">
    <property type="interactions" value="240"/>
</dbReference>
<dbReference type="STRING" id="599839.J4HU85"/>
<comment type="subunit">
    <text evidence="10">Component of the conserved oligomeric Golgi complex.</text>
</comment>
<feature type="domain" description="Conserved Oligomeric Golgi complex subunit 6 C-terminal" evidence="13">
    <location>
        <begin position="246"/>
        <end position="704"/>
    </location>
</feature>
<comment type="subcellular location">
    <subcellularLocation>
        <location evidence="1 10">Golgi apparatus membrane</location>
        <topology evidence="1 10">Peripheral membrane protein</topology>
    </subcellularLocation>
</comment>
<evidence type="ECO:0000256" key="9">
    <source>
        <dbReference type="ARBA" id="ARBA00043873"/>
    </source>
</evidence>
<protein>
    <recommendedName>
        <fullName evidence="3 10">Conserved oligomeric Golgi complex subunit 6</fullName>
        <shortName evidence="10">COG complex subunit 6</shortName>
    </recommendedName>
    <alternativeName>
        <fullName evidence="8 10">Component of oligomeric Golgi complex 6</fullName>
    </alternativeName>
</protein>
<dbReference type="RefSeq" id="XP_012179292.1">
    <property type="nucleotide sequence ID" value="XM_012323902.1"/>
</dbReference>
<dbReference type="GO" id="GO:0006891">
    <property type="term" value="P:intra-Golgi vesicle-mediated transport"/>
    <property type="evidence" value="ECO:0007669"/>
    <property type="project" value="UniProtKB-UniRule"/>
</dbReference>
<dbReference type="HOGENOM" id="CLU_011361_2_0_1"/>
<feature type="domain" description="Conserved oligomeric complex COG6 N-terminal" evidence="12">
    <location>
        <begin position="107"/>
        <end position="210"/>
    </location>
</feature>
<sequence length="727" mass="81627">MSAAISLAPSPSPRTFAPSPQPQNPISLRLYKVLGASFEDENTKEALRTLADFYTSKPVGHTKGKQVNRDAHDPEQDETEDIDPNKALIKPAINGPVSAEACPGEIAARARKQLRRDVESKLAESSRKFLKAFGEVDKQLDTLQNLLGSMRIRCDEAQMQLEETSGACKSLLDRAGSLREERQTIAARQSIISSFLGRFTLDEEEKEALSLRDVPVGQRFFSAMDKAEHIRNDCRVLMISEDGPTKAGVDILSTISGYLEQAYQKIFRWCGFEFRQMGRDTQLEVNPSMCEAVRRLRQRPELLTEALTFLSQTRQTALLSAFTNALTRGGPGGLPRPIELHAHDPLRYVGDMLAWVHQAIAAEREFLESLFGVRGDGRMVGSVRRFRDSVEEEWMSELMDAAVGKLCSPLKIRVQQTVKSQESGITSYKIANLLQFYLLTMQRTIGEDAVLSRTLKEMTDTGYQIFFDAIEAQSRSLLRAAPDVDDMSVSPPLLILDHTQVLREIMVVYESSLLGDETQEQILSGFRDILDRMMDPVIEMCLTGSEQKKGMRPEWDRAVFVLNTLGYLQSVMEPFAFTVEKQDVIQGLVEAKVLQLTEEHYNIVLREAGLDEAITVIEAHQASEPLSRVPATQPTRLQGALRKFSLWLSGLEVVDSPRLSRLMVQGIAVRIHQAALERVASAYQRLCEEVRRPENRYEAAATLLGSERPFGQVHLLWQIFGLQPDQD</sequence>
<evidence type="ECO:0000256" key="7">
    <source>
        <dbReference type="ARBA" id="ARBA00023136"/>
    </source>
</evidence>
<evidence type="ECO:0000256" key="3">
    <source>
        <dbReference type="ARBA" id="ARBA00020973"/>
    </source>
</evidence>
<evidence type="ECO:0000313" key="15">
    <source>
        <dbReference type="Proteomes" id="UP000006352"/>
    </source>
</evidence>
<dbReference type="PANTHER" id="PTHR21506:SF0">
    <property type="entry name" value="CONSERVED OLIGOMERIC GOLGI COMPLEX SUBUNIT 6"/>
    <property type="match status" value="1"/>
</dbReference>
<keyword evidence="7 10" id="KW-0472">Membrane</keyword>
<evidence type="ECO:0000256" key="10">
    <source>
        <dbReference type="RuleBase" id="RU365075"/>
    </source>
</evidence>
<dbReference type="GeneID" id="24094898"/>
<dbReference type="GO" id="GO:0000139">
    <property type="term" value="C:Golgi membrane"/>
    <property type="evidence" value="ECO:0007669"/>
    <property type="project" value="UniProtKB-SubCell"/>
</dbReference>
<dbReference type="AlphaFoldDB" id="J4HU85"/>
<comment type="similarity">
    <text evidence="2 10">Belongs to the COG6 family.</text>
</comment>
<dbReference type="InterPro" id="IPR048368">
    <property type="entry name" value="COG6_N"/>
</dbReference>
<dbReference type="InterPro" id="IPR048369">
    <property type="entry name" value="COG6_C"/>
</dbReference>
<evidence type="ECO:0000256" key="4">
    <source>
        <dbReference type="ARBA" id="ARBA00022448"/>
    </source>
</evidence>
<name>J4HU85_9APHY</name>
<evidence type="ECO:0000256" key="2">
    <source>
        <dbReference type="ARBA" id="ARBA00011023"/>
    </source>
</evidence>
<evidence type="ECO:0000256" key="8">
    <source>
        <dbReference type="ARBA" id="ARBA00031348"/>
    </source>
</evidence>
<evidence type="ECO:0000313" key="14">
    <source>
        <dbReference type="EMBL" id="CCL99987.1"/>
    </source>
</evidence>
<dbReference type="GO" id="GO:0017119">
    <property type="term" value="C:Golgi transport complex"/>
    <property type="evidence" value="ECO:0007669"/>
    <property type="project" value="UniProtKB-UniRule"/>
</dbReference>
<organism evidence="14 15">
    <name type="scientific">Fibroporia radiculosa</name>
    <dbReference type="NCBI Taxonomy" id="599839"/>
    <lineage>
        <taxon>Eukaryota</taxon>
        <taxon>Fungi</taxon>
        <taxon>Dikarya</taxon>
        <taxon>Basidiomycota</taxon>
        <taxon>Agaricomycotina</taxon>
        <taxon>Agaricomycetes</taxon>
        <taxon>Polyporales</taxon>
        <taxon>Fibroporiaceae</taxon>
        <taxon>Fibroporia</taxon>
    </lineage>
</organism>
<comment type="function">
    <text evidence="10">Acts as component of the peripheral membrane COG complex that is involved in intra-Golgi protein trafficking. COG is located at the cis-Golgi, and regulates tethering of retrograde intra-Golgi vesicles and possibly a number of other membrane trafficking events.</text>
</comment>
<feature type="region of interest" description="Disordered" evidence="11">
    <location>
        <begin position="58"/>
        <end position="81"/>
    </location>
</feature>
<evidence type="ECO:0000256" key="1">
    <source>
        <dbReference type="ARBA" id="ARBA00004395"/>
    </source>
</evidence>
<evidence type="ECO:0000256" key="6">
    <source>
        <dbReference type="ARBA" id="ARBA00023034"/>
    </source>
</evidence>
<feature type="region of interest" description="Disordered" evidence="11">
    <location>
        <begin position="1"/>
        <end position="25"/>
    </location>
</feature>
<keyword evidence="4 10" id="KW-0813">Transport</keyword>
<evidence type="ECO:0000256" key="5">
    <source>
        <dbReference type="ARBA" id="ARBA00022927"/>
    </source>
</evidence>
<dbReference type="Pfam" id="PF06419">
    <property type="entry name" value="COG6_N"/>
    <property type="match status" value="1"/>
</dbReference>
<dbReference type="OrthoDB" id="272987at2759"/>
<dbReference type="SMART" id="SM01087">
    <property type="entry name" value="COG6"/>
    <property type="match status" value="1"/>
</dbReference>
<comment type="function">
    <text evidence="9">Acts as a component of the peripheral membrane COG complex that is involved in intra-Golgi protein trafficking. COG is located at the cis-Golgi, and regulates tethering of retrograde intra-Golgi vesicles and possibly a number of other membrane trafficking events.</text>
</comment>